<reference evidence="2" key="1">
    <citation type="submission" date="2020-10" db="EMBL/GenBank/DDBJ databases">
        <authorList>
            <person name="Gilroy R."/>
        </authorList>
    </citation>
    <scope>NUCLEOTIDE SEQUENCE</scope>
    <source>
        <strain evidence="2">B2-16538</strain>
    </source>
</reference>
<feature type="chain" id="PRO_5038692994" description="LPP20 lipoprotein" evidence="1">
    <location>
        <begin position="24"/>
        <end position="209"/>
    </location>
</feature>
<accession>A0A9D9J2R7</accession>
<comment type="caution">
    <text evidence="2">The sequence shown here is derived from an EMBL/GenBank/DDBJ whole genome shotgun (WGS) entry which is preliminary data.</text>
</comment>
<evidence type="ECO:0000313" key="2">
    <source>
        <dbReference type="EMBL" id="MBO8484871.1"/>
    </source>
</evidence>
<dbReference type="Proteomes" id="UP000823750">
    <property type="component" value="Unassembled WGS sequence"/>
</dbReference>
<organism evidence="2 3">
    <name type="scientific">Candidatus Cryptobacteroides excrementavium</name>
    <dbReference type="NCBI Taxonomy" id="2840759"/>
    <lineage>
        <taxon>Bacteria</taxon>
        <taxon>Pseudomonadati</taxon>
        <taxon>Bacteroidota</taxon>
        <taxon>Bacteroidia</taxon>
        <taxon>Bacteroidales</taxon>
        <taxon>Candidatus Cryptobacteroides</taxon>
    </lineage>
</organism>
<sequence length="209" mass="23149">MKRIAIISAAVLSAILMLSSCGASKKSQSTASLGVEEVKSPAQLYAEEAPKGVQRAWASYNDFDGTTAVRGATALARGELAAQVSTMVEQAIDIYRGKYLQNVTDTKKDYKQVSDGDGKSRDELTAIASEIVKGSRVVKTNTYIQKDNTRTAYVCVEIDVDILVSGIENDQRIEKLISDDDKMKIDFDRQQFAEEMRALFDEYKQRRAE</sequence>
<evidence type="ECO:0008006" key="4">
    <source>
        <dbReference type="Google" id="ProtNLM"/>
    </source>
</evidence>
<name>A0A9D9J2R7_9BACT</name>
<dbReference type="EMBL" id="JADILX010000007">
    <property type="protein sequence ID" value="MBO8484871.1"/>
    <property type="molecule type" value="Genomic_DNA"/>
</dbReference>
<evidence type="ECO:0000256" key="1">
    <source>
        <dbReference type="SAM" id="SignalP"/>
    </source>
</evidence>
<reference evidence="2" key="2">
    <citation type="journal article" date="2021" name="PeerJ">
        <title>Extensive microbial diversity within the chicken gut microbiome revealed by metagenomics and culture.</title>
        <authorList>
            <person name="Gilroy R."/>
            <person name="Ravi A."/>
            <person name="Getino M."/>
            <person name="Pursley I."/>
            <person name="Horton D.L."/>
            <person name="Alikhan N.F."/>
            <person name="Baker D."/>
            <person name="Gharbi K."/>
            <person name="Hall N."/>
            <person name="Watson M."/>
            <person name="Adriaenssens E.M."/>
            <person name="Foster-Nyarko E."/>
            <person name="Jarju S."/>
            <person name="Secka A."/>
            <person name="Antonio M."/>
            <person name="Oren A."/>
            <person name="Chaudhuri R.R."/>
            <person name="La Ragione R."/>
            <person name="Hildebrand F."/>
            <person name="Pallen M.J."/>
        </authorList>
    </citation>
    <scope>NUCLEOTIDE SEQUENCE</scope>
    <source>
        <strain evidence="2">B2-16538</strain>
    </source>
</reference>
<dbReference type="PROSITE" id="PS51257">
    <property type="entry name" value="PROKAR_LIPOPROTEIN"/>
    <property type="match status" value="1"/>
</dbReference>
<feature type="signal peptide" evidence="1">
    <location>
        <begin position="1"/>
        <end position="23"/>
    </location>
</feature>
<evidence type="ECO:0000313" key="3">
    <source>
        <dbReference type="Proteomes" id="UP000823750"/>
    </source>
</evidence>
<proteinExistence type="predicted"/>
<protein>
    <recommendedName>
        <fullName evidence="4">LPP20 lipoprotein</fullName>
    </recommendedName>
</protein>
<keyword evidence="1" id="KW-0732">Signal</keyword>
<dbReference type="AlphaFoldDB" id="A0A9D9J2R7"/>
<gene>
    <name evidence="2" type="ORF">IAB78_00410</name>
</gene>